<name>A0A841R3A5_9FIRM</name>
<dbReference type="InterPro" id="IPR001940">
    <property type="entry name" value="Peptidase_S1C"/>
</dbReference>
<dbReference type="InterPro" id="IPR036034">
    <property type="entry name" value="PDZ_sf"/>
</dbReference>
<evidence type="ECO:0000259" key="5">
    <source>
        <dbReference type="Pfam" id="PF13180"/>
    </source>
</evidence>
<evidence type="ECO:0000256" key="1">
    <source>
        <dbReference type="ARBA" id="ARBA00010541"/>
    </source>
</evidence>
<comment type="caution">
    <text evidence="6">The sequence shown here is derived from an EMBL/GenBank/DDBJ whole genome shotgun (WGS) entry which is preliminary data.</text>
</comment>
<dbReference type="Gene3D" id="2.40.10.10">
    <property type="entry name" value="Trypsin-like serine proteases"/>
    <property type="match status" value="2"/>
</dbReference>
<dbReference type="InterPro" id="IPR009003">
    <property type="entry name" value="Peptidase_S1_PA"/>
</dbReference>
<keyword evidence="7" id="KW-1185">Reference proteome</keyword>
<dbReference type="EMBL" id="JACHHI010000002">
    <property type="protein sequence ID" value="MBB6477539.1"/>
    <property type="molecule type" value="Genomic_DNA"/>
</dbReference>
<evidence type="ECO:0000256" key="4">
    <source>
        <dbReference type="SAM" id="Phobius"/>
    </source>
</evidence>
<proteinExistence type="inferred from homology"/>
<keyword evidence="2 6" id="KW-0645">Protease</keyword>
<comment type="similarity">
    <text evidence="1">Belongs to the peptidase S1C family.</text>
</comment>
<dbReference type="PRINTS" id="PR00834">
    <property type="entry name" value="PROTEASES2C"/>
</dbReference>
<dbReference type="InterPro" id="IPR051201">
    <property type="entry name" value="Chloro_Bact_Ser_Proteases"/>
</dbReference>
<evidence type="ECO:0000256" key="3">
    <source>
        <dbReference type="ARBA" id="ARBA00022801"/>
    </source>
</evidence>
<keyword evidence="3 6" id="KW-0378">Hydrolase</keyword>
<dbReference type="EC" id="3.4.21.107" evidence="6"/>
<dbReference type="Pfam" id="PF13365">
    <property type="entry name" value="Trypsin_2"/>
    <property type="match status" value="1"/>
</dbReference>
<dbReference type="Gene3D" id="2.30.42.10">
    <property type="match status" value="1"/>
</dbReference>
<evidence type="ECO:0000313" key="7">
    <source>
        <dbReference type="Proteomes" id="UP000591941"/>
    </source>
</evidence>
<organism evidence="6 7">
    <name type="scientific">Negativicoccus succinicivorans</name>
    <dbReference type="NCBI Taxonomy" id="620903"/>
    <lineage>
        <taxon>Bacteria</taxon>
        <taxon>Bacillati</taxon>
        <taxon>Bacillota</taxon>
        <taxon>Negativicutes</taxon>
        <taxon>Veillonellales</taxon>
        <taxon>Veillonellaceae</taxon>
        <taxon>Negativicoccus</taxon>
    </lineage>
</organism>
<feature type="transmembrane region" description="Helical" evidence="4">
    <location>
        <begin position="7"/>
        <end position="31"/>
    </location>
</feature>
<sequence>MRNNRKYIIIIAVLLIIIGVLLGVFLGRHWWAPQGGGNDLEALNTPKEERILSNVRNTAIVQAVKQVGPAVVGVSTKVYDRDMFNRRVLVGESVGSGVIFDKKGYIVTNYHVVGTSDDVNVMLATNETIAGKVIGRDEATDLAVIKVEREGLPTAEFGDSSSLVVGEPAIAIGNPLGLELRGTVTVGVISALNRTINPLEQHYSLIQTDAAINQGNSGGALVNAEGKVVGINSAKIASNGVEGLGFAIPINAARPILKELIAHGEIRRAYLGVWAVDQAIAARYGYEWPTGETGILVVKKDPRGPLGATDIASGDFLTAVNGNAITSLQELRQQIDAQAPGQKITLGYRHEGADRTTEVTLLEAR</sequence>
<feature type="domain" description="PDZ" evidence="5">
    <location>
        <begin position="293"/>
        <end position="361"/>
    </location>
</feature>
<dbReference type="GO" id="GO:0006508">
    <property type="term" value="P:proteolysis"/>
    <property type="evidence" value="ECO:0007669"/>
    <property type="project" value="UniProtKB-KW"/>
</dbReference>
<keyword evidence="4" id="KW-1133">Transmembrane helix</keyword>
<protein>
    <submittedName>
        <fullName evidence="6">Serine protease Do</fullName>
        <ecNumber evidence="6">3.4.21.107</ecNumber>
    </submittedName>
</protein>
<dbReference type="GO" id="GO:0004252">
    <property type="term" value="F:serine-type endopeptidase activity"/>
    <property type="evidence" value="ECO:0007669"/>
    <property type="project" value="InterPro"/>
</dbReference>
<dbReference type="SUPFAM" id="SSF50156">
    <property type="entry name" value="PDZ domain-like"/>
    <property type="match status" value="1"/>
</dbReference>
<dbReference type="PANTHER" id="PTHR43343">
    <property type="entry name" value="PEPTIDASE S12"/>
    <property type="match status" value="1"/>
</dbReference>
<accession>A0A841R3A5</accession>
<dbReference type="Proteomes" id="UP000591941">
    <property type="component" value="Unassembled WGS sequence"/>
</dbReference>
<dbReference type="RefSeq" id="WP_159823052.1">
    <property type="nucleotide sequence ID" value="NZ_CABWNB010000003.1"/>
</dbReference>
<evidence type="ECO:0000256" key="2">
    <source>
        <dbReference type="ARBA" id="ARBA00022670"/>
    </source>
</evidence>
<dbReference type="InterPro" id="IPR001478">
    <property type="entry name" value="PDZ"/>
</dbReference>
<keyword evidence="4" id="KW-0812">Transmembrane</keyword>
<dbReference type="OrthoDB" id="9758917at2"/>
<dbReference type="InterPro" id="IPR043504">
    <property type="entry name" value="Peptidase_S1_PA_chymotrypsin"/>
</dbReference>
<dbReference type="PANTHER" id="PTHR43343:SF3">
    <property type="entry name" value="PROTEASE DO-LIKE 8, CHLOROPLASTIC"/>
    <property type="match status" value="1"/>
</dbReference>
<evidence type="ECO:0000313" key="6">
    <source>
        <dbReference type="EMBL" id="MBB6477539.1"/>
    </source>
</evidence>
<keyword evidence="4" id="KW-0472">Membrane</keyword>
<dbReference type="AlphaFoldDB" id="A0A841R3A5"/>
<dbReference type="GeneID" id="93485842"/>
<gene>
    <name evidence="6" type="ORF">HNR45_000569</name>
</gene>
<dbReference type="Pfam" id="PF13180">
    <property type="entry name" value="PDZ_2"/>
    <property type="match status" value="1"/>
</dbReference>
<dbReference type="SUPFAM" id="SSF50494">
    <property type="entry name" value="Trypsin-like serine proteases"/>
    <property type="match status" value="1"/>
</dbReference>
<reference evidence="6 7" key="1">
    <citation type="submission" date="2020-08" db="EMBL/GenBank/DDBJ databases">
        <title>Genomic Encyclopedia of Type Strains, Phase IV (KMG-IV): sequencing the most valuable type-strain genomes for metagenomic binning, comparative biology and taxonomic classification.</title>
        <authorList>
            <person name="Goeker M."/>
        </authorList>
    </citation>
    <scope>NUCLEOTIDE SEQUENCE [LARGE SCALE GENOMIC DNA]</scope>
    <source>
        <strain evidence="6 7">DSM 21255</strain>
    </source>
</reference>